<comment type="pathway">
    <text evidence="1">Amino-acid biosynthesis; L-asparagine biosynthesis; L-asparagine from L-aspartate (L-Gln route): step 1/1.</text>
</comment>
<dbReference type="InterPro" id="IPR001962">
    <property type="entry name" value="Asn_synthase"/>
</dbReference>
<dbReference type="CDD" id="cd01991">
    <property type="entry name" value="Asn_synthase_B_C"/>
    <property type="match status" value="1"/>
</dbReference>
<dbReference type="Gene3D" id="3.60.20.10">
    <property type="entry name" value="Glutamine Phosphoribosylpyrophosphate, subunit 1, domain 1"/>
    <property type="match status" value="1"/>
</dbReference>
<comment type="similarity">
    <text evidence="2">Belongs to the asparagine synthetase family.</text>
</comment>
<dbReference type="Gene3D" id="3.40.50.620">
    <property type="entry name" value="HUPs"/>
    <property type="match status" value="1"/>
</dbReference>
<keyword evidence="8" id="KW-0028">Amino-acid biosynthesis</keyword>
<dbReference type="InterPro" id="IPR051786">
    <property type="entry name" value="ASN_synthetase/amidase"/>
</dbReference>
<keyword evidence="13" id="KW-1185">Reference proteome</keyword>
<dbReference type="SUPFAM" id="SSF56235">
    <property type="entry name" value="N-terminal nucleophile aminohydrolases (Ntn hydrolases)"/>
    <property type="match status" value="1"/>
</dbReference>
<evidence type="ECO:0000256" key="8">
    <source>
        <dbReference type="PIRSR" id="PIRSR001589-1"/>
    </source>
</evidence>
<dbReference type="PANTHER" id="PTHR43284">
    <property type="entry name" value="ASPARAGINE SYNTHETASE (GLUTAMINE-HYDROLYZING)"/>
    <property type="match status" value="1"/>
</dbReference>
<dbReference type="GO" id="GO:0005829">
    <property type="term" value="C:cytosol"/>
    <property type="evidence" value="ECO:0007669"/>
    <property type="project" value="TreeGrafter"/>
</dbReference>
<dbReference type="CDD" id="cd00712">
    <property type="entry name" value="AsnB"/>
    <property type="match status" value="1"/>
</dbReference>
<gene>
    <name evidence="12" type="primary">asnB</name>
    <name evidence="12" type="ORF">DK389_08415</name>
</gene>
<dbReference type="GO" id="GO:0004066">
    <property type="term" value="F:asparagine synthase (glutamine-hydrolyzing) activity"/>
    <property type="evidence" value="ECO:0007669"/>
    <property type="project" value="UniProtKB-EC"/>
</dbReference>
<dbReference type="OrthoDB" id="9763290at2"/>
<evidence type="ECO:0000259" key="11">
    <source>
        <dbReference type="PROSITE" id="PS51278"/>
    </source>
</evidence>
<protein>
    <recommendedName>
        <fullName evidence="3">asparagine synthase (glutamine-hydrolyzing)</fullName>
        <ecNumber evidence="3">6.3.5.4</ecNumber>
    </recommendedName>
</protein>
<feature type="domain" description="Glutamine amidotransferase type-2" evidence="11">
    <location>
        <begin position="2"/>
        <end position="215"/>
    </location>
</feature>
<dbReference type="EMBL" id="CP029550">
    <property type="protein sequence ID" value="AWN40550.1"/>
    <property type="molecule type" value="Genomic_DNA"/>
</dbReference>
<dbReference type="SUPFAM" id="SSF52402">
    <property type="entry name" value="Adenine nucleotide alpha hydrolases-like"/>
    <property type="match status" value="1"/>
</dbReference>
<dbReference type="InterPro" id="IPR014729">
    <property type="entry name" value="Rossmann-like_a/b/a_fold"/>
</dbReference>
<feature type="binding site" evidence="9">
    <location>
        <position position="101"/>
    </location>
    <ligand>
        <name>L-glutamine</name>
        <dbReference type="ChEBI" id="CHEBI:58359"/>
    </ligand>
</feature>
<dbReference type="Pfam" id="PF13522">
    <property type="entry name" value="GATase_6"/>
    <property type="match status" value="1"/>
</dbReference>
<evidence type="ECO:0000256" key="2">
    <source>
        <dbReference type="ARBA" id="ARBA00005752"/>
    </source>
</evidence>
<keyword evidence="5 9" id="KW-0067">ATP-binding</keyword>
<name>A0A2U8W4W9_9HYPH</name>
<dbReference type="EC" id="6.3.5.4" evidence="3"/>
<evidence type="ECO:0000256" key="1">
    <source>
        <dbReference type="ARBA" id="ARBA00005187"/>
    </source>
</evidence>
<comment type="catalytic activity">
    <reaction evidence="7">
        <text>L-aspartate + L-glutamine + ATP + H2O = L-asparagine + L-glutamate + AMP + diphosphate + H(+)</text>
        <dbReference type="Rhea" id="RHEA:12228"/>
        <dbReference type="ChEBI" id="CHEBI:15377"/>
        <dbReference type="ChEBI" id="CHEBI:15378"/>
        <dbReference type="ChEBI" id="CHEBI:29985"/>
        <dbReference type="ChEBI" id="CHEBI:29991"/>
        <dbReference type="ChEBI" id="CHEBI:30616"/>
        <dbReference type="ChEBI" id="CHEBI:33019"/>
        <dbReference type="ChEBI" id="CHEBI:58048"/>
        <dbReference type="ChEBI" id="CHEBI:58359"/>
        <dbReference type="ChEBI" id="CHEBI:456215"/>
        <dbReference type="EC" id="6.3.5.4"/>
    </reaction>
</comment>
<dbReference type="RefSeq" id="WP_109888790.1">
    <property type="nucleotide sequence ID" value="NZ_CP029550.1"/>
</dbReference>
<feature type="active site" description="For GATase activity" evidence="8">
    <location>
        <position position="2"/>
    </location>
</feature>
<evidence type="ECO:0000256" key="6">
    <source>
        <dbReference type="ARBA" id="ARBA00022962"/>
    </source>
</evidence>
<dbReference type="PROSITE" id="PS51278">
    <property type="entry name" value="GATASE_TYPE_2"/>
    <property type="match status" value="1"/>
</dbReference>
<feature type="binding site" evidence="9">
    <location>
        <begin position="371"/>
        <end position="372"/>
    </location>
    <ligand>
        <name>ATP</name>
        <dbReference type="ChEBI" id="CHEBI:30616"/>
    </ligand>
</feature>
<proteinExistence type="inferred from homology"/>
<evidence type="ECO:0000256" key="9">
    <source>
        <dbReference type="PIRSR" id="PIRSR001589-2"/>
    </source>
</evidence>
<evidence type="ECO:0000313" key="13">
    <source>
        <dbReference type="Proteomes" id="UP000245926"/>
    </source>
</evidence>
<keyword evidence="8" id="KW-0061">Asparagine biosynthesis</keyword>
<sequence>MCGIVGYWGPNAESGLVERMAARIAHRGPDGSGSWIDPAAGIAVGHRRLAILDLSSAGAQPMTSPCGDYVVAFNGEIYNHLDIRCEMEQGGQAPRWRGHSDTETLAAALGLWGVRGALERTNGMFALAIWRRSTRTLTLARDRMGEKPLYYGRCGSTLFFGSELKAFGAHPDWHPEIDRDSVASFLQYNYVPAPRSIYRGVFKLSPAHLVEISDPLAPLPTSVAYWDIASVARAGLAIRHEHPADIEHRLHDLLRSSVRIRMAADVPLGAFLSGGIDSTLIAALMQAQSGSPVRTFTVGFAETAYNEAEHARAVASHLGTDHTELTVTPEDALALVPQLPAIWDEPFADSSQIPTFLLSKLTREHVTVSLSGDGGDELFGGYTRYVDGLRTWRLLSRLPLPARRILAEAMSRFPGPISAVAESVLPARLKVTHLADRLPKLAQVMRVASERDYYRSLVSHWREPESVVIGTRRQMGGSSAELGGPGATMVDRMMLTDMQTYLPDDILVKVDRASMAVSLEARVPFLDHRVVEEAWKLPPEWKLRDNTGKRVLRSLLDRYVPRELVERPKMGFGVPIEHWLGGPLRDWAEDLLSEERLRREGFLDPAPIRALWNEHKQGRRRWHYLLWDVLMFEAWLDSHA</sequence>
<evidence type="ECO:0000256" key="10">
    <source>
        <dbReference type="PIRSR" id="PIRSR001589-3"/>
    </source>
</evidence>
<accession>A0A2U8W4W9</accession>
<keyword evidence="6 8" id="KW-0315">Glutamine amidotransferase</keyword>
<dbReference type="InterPro" id="IPR017932">
    <property type="entry name" value="GATase_2_dom"/>
</dbReference>
<dbReference type="PANTHER" id="PTHR43284:SF1">
    <property type="entry name" value="ASPARAGINE SYNTHETASE"/>
    <property type="match status" value="1"/>
</dbReference>
<dbReference type="AlphaFoldDB" id="A0A2U8W4W9"/>
<dbReference type="GO" id="GO:0005524">
    <property type="term" value="F:ATP binding"/>
    <property type="evidence" value="ECO:0007669"/>
    <property type="project" value="UniProtKB-KW"/>
</dbReference>
<evidence type="ECO:0000256" key="4">
    <source>
        <dbReference type="ARBA" id="ARBA00022741"/>
    </source>
</evidence>
<keyword evidence="4 9" id="KW-0547">Nucleotide-binding</keyword>
<dbReference type="Pfam" id="PF00733">
    <property type="entry name" value="Asn_synthase"/>
    <property type="match status" value="1"/>
</dbReference>
<dbReference type="GO" id="GO:0006529">
    <property type="term" value="P:asparagine biosynthetic process"/>
    <property type="evidence" value="ECO:0007669"/>
    <property type="project" value="UniProtKB-KW"/>
</dbReference>
<feature type="binding site" evidence="9">
    <location>
        <position position="298"/>
    </location>
    <ligand>
        <name>ATP</name>
        <dbReference type="ChEBI" id="CHEBI:30616"/>
    </ligand>
</feature>
<evidence type="ECO:0000256" key="7">
    <source>
        <dbReference type="ARBA" id="ARBA00048741"/>
    </source>
</evidence>
<reference evidence="13" key="1">
    <citation type="submission" date="2018-05" db="EMBL/GenBank/DDBJ databases">
        <title>Complete Genome Sequence of Methylobacterium sp. 17SD2-17.</title>
        <authorList>
            <person name="Srinivasan S."/>
        </authorList>
    </citation>
    <scope>NUCLEOTIDE SEQUENCE [LARGE SCALE GENOMIC DNA]</scope>
    <source>
        <strain evidence="13">17SD2-17</strain>
    </source>
</reference>
<evidence type="ECO:0000256" key="3">
    <source>
        <dbReference type="ARBA" id="ARBA00012737"/>
    </source>
</evidence>
<dbReference type="InterPro" id="IPR033738">
    <property type="entry name" value="AsnB_N"/>
</dbReference>
<organism evidence="12 13">
    <name type="scientific">Methylobacterium durans</name>
    <dbReference type="NCBI Taxonomy" id="2202825"/>
    <lineage>
        <taxon>Bacteria</taxon>
        <taxon>Pseudomonadati</taxon>
        <taxon>Pseudomonadota</taxon>
        <taxon>Alphaproteobacteria</taxon>
        <taxon>Hyphomicrobiales</taxon>
        <taxon>Methylobacteriaceae</taxon>
        <taxon>Methylobacterium</taxon>
    </lineage>
</organism>
<dbReference type="Proteomes" id="UP000245926">
    <property type="component" value="Chromosome"/>
</dbReference>
<evidence type="ECO:0000313" key="12">
    <source>
        <dbReference type="EMBL" id="AWN40550.1"/>
    </source>
</evidence>
<dbReference type="PIRSF" id="PIRSF001589">
    <property type="entry name" value="Asn_synthetase_glu-h"/>
    <property type="match status" value="1"/>
</dbReference>
<dbReference type="KEGG" id="mets:DK389_08415"/>
<dbReference type="InterPro" id="IPR029055">
    <property type="entry name" value="Ntn_hydrolases_N"/>
</dbReference>
<evidence type="ECO:0000256" key="5">
    <source>
        <dbReference type="ARBA" id="ARBA00022840"/>
    </source>
</evidence>
<feature type="site" description="Important for beta-aspartyl-AMP intermediate formation" evidence="10">
    <location>
        <position position="373"/>
    </location>
</feature>
<dbReference type="InterPro" id="IPR006426">
    <property type="entry name" value="Asn_synth_AEB"/>
</dbReference>
<dbReference type="NCBIfam" id="TIGR01536">
    <property type="entry name" value="asn_synth_AEB"/>
    <property type="match status" value="1"/>
</dbReference>